<comment type="caution">
    <text evidence="1">The sequence shown here is derived from an EMBL/GenBank/DDBJ whole genome shotgun (WGS) entry which is preliminary data.</text>
</comment>
<gene>
    <name evidence="1" type="ORF">ACFPYJ_01770</name>
</gene>
<name>A0ABW0VPQ1_9BACL</name>
<evidence type="ECO:0000313" key="2">
    <source>
        <dbReference type="Proteomes" id="UP001596047"/>
    </source>
</evidence>
<dbReference type="EMBL" id="JBHSOW010000007">
    <property type="protein sequence ID" value="MFC5647862.1"/>
    <property type="molecule type" value="Genomic_DNA"/>
</dbReference>
<reference evidence="2" key="1">
    <citation type="journal article" date="2019" name="Int. J. Syst. Evol. Microbiol.">
        <title>The Global Catalogue of Microorganisms (GCM) 10K type strain sequencing project: providing services to taxonomists for standard genome sequencing and annotation.</title>
        <authorList>
            <consortium name="The Broad Institute Genomics Platform"/>
            <consortium name="The Broad Institute Genome Sequencing Center for Infectious Disease"/>
            <person name="Wu L."/>
            <person name="Ma J."/>
        </authorList>
    </citation>
    <scope>NUCLEOTIDE SEQUENCE [LARGE SCALE GENOMIC DNA]</scope>
    <source>
        <strain evidence="2">CGMCC 1.3240</strain>
    </source>
</reference>
<keyword evidence="2" id="KW-1185">Reference proteome</keyword>
<dbReference type="Proteomes" id="UP001596047">
    <property type="component" value="Unassembled WGS sequence"/>
</dbReference>
<organism evidence="1 2">
    <name type="scientific">Paenibacillus solisilvae</name>
    <dbReference type="NCBI Taxonomy" id="2486751"/>
    <lineage>
        <taxon>Bacteria</taxon>
        <taxon>Bacillati</taxon>
        <taxon>Bacillota</taxon>
        <taxon>Bacilli</taxon>
        <taxon>Bacillales</taxon>
        <taxon>Paenibacillaceae</taxon>
        <taxon>Paenibacillus</taxon>
    </lineage>
</organism>
<proteinExistence type="predicted"/>
<protein>
    <submittedName>
        <fullName evidence="1">Uncharacterized protein</fullName>
    </submittedName>
</protein>
<dbReference type="RefSeq" id="WP_379186320.1">
    <property type="nucleotide sequence ID" value="NZ_JBHSOW010000007.1"/>
</dbReference>
<evidence type="ECO:0000313" key="1">
    <source>
        <dbReference type="EMBL" id="MFC5647862.1"/>
    </source>
</evidence>
<sequence length="156" mass="17419">MPLLSEPLVSAIDNRLMNVKIGKMEVFLCDSNPTIQSVVGGTLASGCNCVLLNISCGGVTAWSDCLLIDKHTYVDIVSWSAVYLQLRGLTIAQCLQVVQAKKERWGQDKTRLAETALNALIQSWNNESEAKQAEQSDRERSYLFHHSQSYYSLCLY</sequence>
<accession>A0ABW0VPQ1</accession>